<dbReference type="AlphaFoldDB" id="A0A5E8B5W1"/>
<accession>A0A5E8B5W1</accession>
<organism evidence="2 3">
    <name type="scientific">Magnusiomyces paraingens</name>
    <dbReference type="NCBI Taxonomy" id="2606893"/>
    <lineage>
        <taxon>Eukaryota</taxon>
        <taxon>Fungi</taxon>
        <taxon>Dikarya</taxon>
        <taxon>Ascomycota</taxon>
        <taxon>Saccharomycotina</taxon>
        <taxon>Dipodascomycetes</taxon>
        <taxon>Dipodascales</taxon>
        <taxon>Dipodascaceae</taxon>
        <taxon>Magnusiomyces</taxon>
    </lineage>
</organism>
<dbReference type="RefSeq" id="XP_031852043.1">
    <property type="nucleotide sequence ID" value="XM_031996152.1"/>
</dbReference>
<feature type="region of interest" description="Disordered" evidence="1">
    <location>
        <begin position="171"/>
        <end position="192"/>
    </location>
</feature>
<proteinExistence type="predicted"/>
<evidence type="ECO:0000313" key="3">
    <source>
        <dbReference type="Proteomes" id="UP000398389"/>
    </source>
</evidence>
<feature type="compositionally biased region" description="Basic and acidic residues" evidence="1">
    <location>
        <begin position="175"/>
        <end position="187"/>
    </location>
</feature>
<sequence>MEVYSPPIARESRKRDFRNIWNAIRGKDPTDKHQHLGDKKNMHKSRLRRVFSKREPSKKKSPVALFLQQGQLATGQRRRRRRKQSYYYLASENAKMNKKNRRRLELVQKQERRARDRLRQGKRVRRHALKTQRPSALLGAPENLDSEVDYDITSNNIERKKSIFRQFLARHRRRRQEERGSKKESLRRNRFRKNQRLNRHAILLNNNINKNNANLVPPTVDELAKDVEKTISTASYIQKKRSSLNPVTRLRARILEHYMKRKRDAVVALVKAPIELVLGRNEQVSRVVQFAVDAAQAPIWWYFGGGRRGLKNLRHGRIFGRGDAYLFDCPLFNNRYGMELRESDEYADTWLNKKNGRYNGKKRHKGRRRTLGAVKSVVKHTSRGIGGKIFKPKKVEPRHKFAVFAEW</sequence>
<evidence type="ECO:0000313" key="2">
    <source>
        <dbReference type="EMBL" id="VVT46873.1"/>
    </source>
</evidence>
<evidence type="ECO:0000256" key="1">
    <source>
        <dbReference type="SAM" id="MobiDB-lite"/>
    </source>
</evidence>
<protein>
    <submittedName>
        <fullName evidence="2">Uncharacterized protein</fullName>
    </submittedName>
</protein>
<name>A0A5E8B5W1_9ASCO</name>
<reference evidence="2 3" key="1">
    <citation type="submission" date="2019-09" db="EMBL/GenBank/DDBJ databases">
        <authorList>
            <person name="Brejova B."/>
        </authorList>
    </citation>
    <scope>NUCLEOTIDE SEQUENCE [LARGE SCALE GENOMIC DNA]</scope>
</reference>
<dbReference type="Proteomes" id="UP000398389">
    <property type="component" value="Unassembled WGS sequence"/>
</dbReference>
<gene>
    <name evidence="2" type="ORF">SAPINGB_P001430</name>
</gene>
<dbReference type="GeneID" id="43580252"/>
<keyword evidence="3" id="KW-1185">Reference proteome</keyword>
<dbReference type="EMBL" id="CABVLU010000001">
    <property type="protein sequence ID" value="VVT46873.1"/>
    <property type="molecule type" value="Genomic_DNA"/>
</dbReference>